<keyword evidence="4" id="KW-0521">NADP</keyword>
<dbReference type="AlphaFoldDB" id="A0A6A6Q8H9"/>
<dbReference type="Gene3D" id="3.50.50.60">
    <property type="entry name" value="FAD/NAD(P)-binding domain"/>
    <property type="match status" value="2"/>
</dbReference>
<dbReference type="EMBL" id="MU001631">
    <property type="protein sequence ID" value="KAF2488246.1"/>
    <property type="molecule type" value="Genomic_DNA"/>
</dbReference>
<evidence type="ECO:0000313" key="7">
    <source>
        <dbReference type="Proteomes" id="UP000799767"/>
    </source>
</evidence>
<dbReference type="GO" id="GO:0050661">
    <property type="term" value="F:NADP binding"/>
    <property type="evidence" value="ECO:0007669"/>
    <property type="project" value="InterPro"/>
</dbReference>
<dbReference type="Pfam" id="PF00743">
    <property type="entry name" value="FMO-like"/>
    <property type="match status" value="2"/>
</dbReference>
<gene>
    <name evidence="6" type="ORF">BDY17DRAFT_307498</name>
</gene>
<organism evidence="6 7">
    <name type="scientific">Neohortaea acidophila</name>
    <dbReference type="NCBI Taxonomy" id="245834"/>
    <lineage>
        <taxon>Eukaryota</taxon>
        <taxon>Fungi</taxon>
        <taxon>Dikarya</taxon>
        <taxon>Ascomycota</taxon>
        <taxon>Pezizomycotina</taxon>
        <taxon>Dothideomycetes</taxon>
        <taxon>Dothideomycetidae</taxon>
        <taxon>Mycosphaerellales</taxon>
        <taxon>Teratosphaeriaceae</taxon>
        <taxon>Neohortaea</taxon>
    </lineage>
</organism>
<comment type="similarity">
    <text evidence="1">Belongs to the FMO family.</text>
</comment>
<evidence type="ECO:0000313" key="6">
    <source>
        <dbReference type="EMBL" id="KAF2488246.1"/>
    </source>
</evidence>
<dbReference type="PANTHER" id="PTHR23023">
    <property type="entry name" value="DIMETHYLANILINE MONOOXYGENASE"/>
    <property type="match status" value="1"/>
</dbReference>
<dbReference type="RefSeq" id="XP_033594815.1">
    <property type="nucleotide sequence ID" value="XM_033735122.1"/>
</dbReference>
<keyword evidence="3" id="KW-0274">FAD</keyword>
<evidence type="ECO:0008006" key="8">
    <source>
        <dbReference type="Google" id="ProtNLM"/>
    </source>
</evidence>
<dbReference type="PRINTS" id="PR00419">
    <property type="entry name" value="ADXRDTASE"/>
</dbReference>
<sequence length="481" mass="53940">MSRKTVKKVAVIGLGPAGIIAIDALAREQTFTVIRAFERRSGPGGCWSEDAVPPTHIKDFAPLATRTADSTLPIPDGLPAYTPKSTQPRFDEATVYPYLETNIDHRAMMFEDNPMPEEASSRSVSMYGPSTPFRHWSVIQRYLRDLTERNGYEDLISYNICVELVEKVADQWRVILRREGVKQDYWWEERFDAVVVANGHYSVPYIPAIPGLQKFAQSRPGSVIHSKHFRGRESFTGKRVVVVGRSVSAGDIAFDLVNTAIAPVHAITIGHAANGYFGDEAFNHPGIRNHPSIERISPDRTVHLLNGTTISNVDQIIFGTGYTWTLPFLASTVPTAGNRVPGLYQHVVWQRDPTLLFVGAVQAGLTFKVFEWQAVFAARLLAGRAKPLPSLQEMQEWEEARIKARGNGPKFALIFPDFEAYFEKLRELAGPGEGEGGVGRRLPKFQPEWKIVFMSGHELRKDFWRKVNARARASEQIQSRL</sequence>
<keyword evidence="2" id="KW-0285">Flavoprotein</keyword>
<protein>
    <recommendedName>
        <fullName evidence="8">Dimethylaniline monooxygenase</fullName>
    </recommendedName>
</protein>
<dbReference type="OrthoDB" id="66881at2759"/>
<dbReference type="InterPro" id="IPR050346">
    <property type="entry name" value="FMO-like"/>
</dbReference>
<dbReference type="InterPro" id="IPR000960">
    <property type="entry name" value="Flavin_mOase"/>
</dbReference>
<name>A0A6A6Q8H9_9PEZI</name>
<evidence type="ECO:0000256" key="2">
    <source>
        <dbReference type="ARBA" id="ARBA00022630"/>
    </source>
</evidence>
<evidence type="ECO:0000256" key="4">
    <source>
        <dbReference type="ARBA" id="ARBA00022857"/>
    </source>
</evidence>
<evidence type="ECO:0000256" key="1">
    <source>
        <dbReference type="ARBA" id="ARBA00009183"/>
    </source>
</evidence>
<dbReference type="GeneID" id="54476124"/>
<evidence type="ECO:0000256" key="5">
    <source>
        <dbReference type="ARBA" id="ARBA00023002"/>
    </source>
</evidence>
<dbReference type="InterPro" id="IPR020946">
    <property type="entry name" value="Flavin_mOase-like"/>
</dbReference>
<keyword evidence="5" id="KW-0560">Oxidoreductase</keyword>
<dbReference type="GO" id="GO:0050660">
    <property type="term" value="F:flavin adenine dinucleotide binding"/>
    <property type="evidence" value="ECO:0007669"/>
    <property type="project" value="InterPro"/>
</dbReference>
<proteinExistence type="inferred from homology"/>
<dbReference type="Proteomes" id="UP000799767">
    <property type="component" value="Unassembled WGS sequence"/>
</dbReference>
<reference evidence="6" key="1">
    <citation type="journal article" date="2020" name="Stud. Mycol.">
        <title>101 Dothideomycetes genomes: a test case for predicting lifestyles and emergence of pathogens.</title>
        <authorList>
            <person name="Haridas S."/>
            <person name="Albert R."/>
            <person name="Binder M."/>
            <person name="Bloem J."/>
            <person name="Labutti K."/>
            <person name="Salamov A."/>
            <person name="Andreopoulos B."/>
            <person name="Baker S."/>
            <person name="Barry K."/>
            <person name="Bills G."/>
            <person name="Bluhm B."/>
            <person name="Cannon C."/>
            <person name="Castanera R."/>
            <person name="Culley D."/>
            <person name="Daum C."/>
            <person name="Ezra D."/>
            <person name="Gonzalez J."/>
            <person name="Henrissat B."/>
            <person name="Kuo A."/>
            <person name="Liang C."/>
            <person name="Lipzen A."/>
            <person name="Lutzoni F."/>
            <person name="Magnuson J."/>
            <person name="Mondo S."/>
            <person name="Nolan M."/>
            <person name="Ohm R."/>
            <person name="Pangilinan J."/>
            <person name="Park H.-J."/>
            <person name="Ramirez L."/>
            <person name="Alfaro M."/>
            <person name="Sun H."/>
            <person name="Tritt A."/>
            <person name="Yoshinaga Y."/>
            <person name="Zwiers L.-H."/>
            <person name="Turgeon B."/>
            <person name="Goodwin S."/>
            <person name="Spatafora J."/>
            <person name="Crous P."/>
            <person name="Grigoriev I."/>
        </authorList>
    </citation>
    <scope>NUCLEOTIDE SEQUENCE</scope>
    <source>
        <strain evidence="6">CBS 113389</strain>
    </source>
</reference>
<dbReference type="PIRSF" id="PIRSF000332">
    <property type="entry name" value="FMO"/>
    <property type="match status" value="1"/>
</dbReference>
<evidence type="ECO:0000256" key="3">
    <source>
        <dbReference type="ARBA" id="ARBA00022827"/>
    </source>
</evidence>
<dbReference type="InterPro" id="IPR036188">
    <property type="entry name" value="FAD/NAD-bd_sf"/>
</dbReference>
<accession>A0A6A6Q8H9</accession>
<keyword evidence="7" id="KW-1185">Reference proteome</keyword>
<dbReference type="SUPFAM" id="SSF51905">
    <property type="entry name" value="FAD/NAD(P)-binding domain"/>
    <property type="match status" value="2"/>
</dbReference>
<dbReference type="GO" id="GO:0004499">
    <property type="term" value="F:N,N-dimethylaniline monooxygenase activity"/>
    <property type="evidence" value="ECO:0007669"/>
    <property type="project" value="InterPro"/>
</dbReference>